<proteinExistence type="predicted"/>
<accession>A0ABT6X0H0</accession>
<dbReference type="EC" id="2.3.1.-" evidence="4"/>
<evidence type="ECO:0000259" key="3">
    <source>
        <dbReference type="PROSITE" id="PS51186"/>
    </source>
</evidence>
<dbReference type="EMBL" id="JASCTH010000046">
    <property type="protein sequence ID" value="MDI6105497.1"/>
    <property type="molecule type" value="Genomic_DNA"/>
</dbReference>
<keyword evidence="2 4" id="KW-0012">Acyltransferase</keyword>
<dbReference type="GO" id="GO:0016746">
    <property type="term" value="F:acyltransferase activity"/>
    <property type="evidence" value="ECO:0007669"/>
    <property type="project" value="UniProtKB-KW"/>
</dbReference>
<name>A0ABT6X0H0_9ACTN</name>
<dbReference type="InterPro" id="IPR016181">
    <property type="entry name" value="Acyl_CoA_acyltransferase"/>
</dbReference>
<dbReference type="PANTHER" id="PTHR43800">
    <property type="entry name" value="PEPTIDYL-LYSINE N-ACETYLTRANSFERASE YJAB"/>
    <property type="match status" value="1"/>
</dbReference>
<reference evidence="4 5" key="1">
    <citation type="submission" date="2023-05" db="EMBL/GenBank/DDBJ databases">
        <title>Actinoplanes sp. NEAU-A12 genome sequencing.</title>
        <authorList>
            <person name="Wang Z.-S."/>
        </authorList>
    </citation>
    <scope>NUCLEOTIDE SEQUENCE [LARGE SCALE GENOMIC DNA]</scope>
    <source>
        <strain evidence="4 5">NEAU-A12</strain>
    </source>
</reference>
<comment type="caution">
    <text evidence="4">The sequence shown here is derived from an EMBL/GenBank/DDBJ whole genome shotgun (WGS) entry which is preliminary data.</text>
</comment>
<evidence type="ECO:0000256" key="2">
    <source>
        <dbReference type="ARBA" id="ARBA00023315"/>
    </source>
</evidence>
<evidence type="ECO:0000313" key="5">
    <source>
        <dbReference type="Proteomes" id="UP001241758"/>
    </source>
</evidence>
<feature type="domain" description="N-acetyltransferase" evidence="3">
    <location>
        <begin position="1"/>
        <end position="168"/>
    </location>
</feature>
<dbReference type="SUPFAM" id="SSF55729">
    <property type="entry name" value="Acyl-CoA N-acyltransferases (Nat)"/>
    <property type="match status" value="1"/>
</dbReference>
<dbReference type="CDD" id="cd04301">
    <property type="entry name" value="NAT_SF"/>
    <property type="match status" value="1"/>
</dbReference>
<dbReference type="Gene3D" id="3.40.630.30">
    <property type="match status" value="1"/>
</dbReference>
<protein>
    <submittedName>
        <fullName evidence="4">GNAT family N-acetyltransferase</fullName>
        <ecNumber evidence="4">2.3.1.-</ecNumber>
    </submittedName>
</protein>
<dbReference type="Proteomes" id="UP001241758">
    <property type="component" value="Unassembled WGS sequence"/>
</dbReference>
<dbReference type="InterPro" id="IPR000182">
    <property type="entry name" value="GNAT_dom"/>
</dbReference>
<dbReference type="PANTHER" id="PTHR43800:SF1">
    <property type="entry name" value="PEPTIDYL-LYSINE N-ACETYLTRANSFERASE YJAB"/>
    <property type="match status" value="1"/>
</dbReference>
<dbReference type="Pfam" id="PF00583">
    <property type="entry name" value="Acetyltransf_1"/>
    <property type="match status" value="1"/>
</dbReference>
<sequence length="172" mass="18864">MLIRTARPSDLARLQEIERVAGRAFRDIGMPEVADDEPLSIEVLAGYAEAGRAWVAVAGDVVAAYLIVDLVDGNVHIEQVSVDPRYGHRGIGRSLIEHAAAFAMEIGAAALTLTTFAEVPWNAPYYRRCGFVVLDENAITPELRALREHEGAAGLDRWPRVCMRRPLTSEIA</sequence>
<dbReference type="RefSeq" id="WP_282766964.1">
    <property type="nucleotide sequence ID" value="NZ_JASCTH010000046.1"/>
</dbReference>
<organism evidence="4 5">
    <name type="scientific">Actinoplanes sandaracinus</name>
    <dbReference type="NCBI Taxonomy" id="3045177"/>
    <lineage>
        <taxon>Bacteria</taxon>
        <taxon>Bacillati</taxon>
        <taxon>Actinomycetota</taxon>
        <taxon>Actinomycetes</taxon>
        <taxon>Micromonosporales</taxon>
        <taxon>Micromonosporaceae</taxon>
        <taxon>Actinoplanes</taxon>
    </lineage>
</organism>
<gene>
    <name evidence="4" type="ORF">QLQ12_43635</name>
</gene>
<keyword evidence="5" id="KW-1185">Reference proteome</keyword>
<evidence type="ECO:0000256" key="1">
    <source>
        <dbReference type="ARBA" id="ARBA00022679"/>
    </source>
</evidence>
<keyword evidence="1 4" id="KW-0808">Transferase</keyword>
<evidence type="ECO:0000313" key="4">
    <source>
        <dbReference type="EMBL" id="MDI6105497.1"/>
    </source>
</evidence>
<dbReference type="PROSITE" id="PS51186">
    <property type="entry name" value="GNAT"/>
    <property type="match status" value="1"/>
</dbReference>